<dbReference type="PANTHER" id="PTHR43292">
    <property type="entry name" value="ACYL-COA DEHYDROGENASE"/>
    <property type="match status" value="1"/>
</dbReference>
<evidence type="ECO:0000256" key="4">
    <source>
        <dbReference type="ARBA" id="ARBA00022827"/>
    </source>
</evidence>
<keyword evidence="12" id="KW-1185">Reference proteome</keyword>
<evidence type="ECO:0000256" key="1">
    <source>
        <dbReference type="ARBA" id="ARBA00001974"/>
    </source>
</evidence>
<comment type="similarity">
    <text evidence="2 6">Belongs to the acyl-CoA dehydrogenase family.</text>
</comment>
<reference evidence="11 12" key="1">
    <citation type="submission" date="2018-04" db="EMBL/GenBank/DDBJ databases">
        <title>The genome sequence of Caulobacter sp. 736.</title>
        <authorList>
            <person name="Gao J."/>
            <person name="Sun J."/>
        </authorList>
    </citation>
    <scope>NUCLEOTIDE SEQUENCE [LARGE SCALE GENOMIC DNA]</scope>
    <source>
        <strain evidence="11 12">736</strain>
    </source>
</reference>
<name>A0A2T9JBA3_9CAUL</name>
<evidence type="ECO:0000259" key="8">
    <source>
        <dbReference type="Pfam" id="PF00441"/>
    </source>
</evidence>
<organism evidence="11 12">
    <name type="scientific">Caulobacter radicis</name>
    <dbReference type="NCBI Taxonomy" id="2172650"/>
    <lineage>
        <taxon>Bacteria</taxon>
        <taxon>Pseudomonadati</taxon>
        <taxon>Pseudomonadota</taxon>
        <taxon>Alphaproteobacteria</taxon>
        <taxon>Caulobacterales</taxon>
        <taxon>Caulobacteraceae</taxon>
        <taxon>Caulobacter</taxon>
    </lineage>
</organism>
<evidence type="ECO:0000259" key="10">
    <source>
        <dbReference type="Pfam" id="PF02771"/>
    </source>
</evidence>
<dbReference type="SUPFAM" id="SSF47203">
    <property type="entry name" value="Acyl-CoA dehydrogenase C-terminal domain-like"/>
    <property type="match status" value="1"/>
</dbReference>
<sequence>MADFGATELDTFRAETRAWLEANCPPSMRTPMTDEKEAPWGGRKAEWKNPDAKLWLERMADKGWTAPMWPKQYGGGGLSKAQNKVLEQELRRIKARPALMSFGVWMLGPVLLEYATEEQKQRFLPGIVRGETRWCQGYSEPGAGSDLASLQTKCEEVKDENGGDHWLINGQKVWTSYADQADWIFCLVRTDTSKKHEGISFVLFDMTSPGVEARPIKLISGSSPFCETFFDNVKVPKEQLVGKVNGGWEIAKRLLQYERQNISASGFGGGAGLDVVEAAKTHVGVDDQGRIADGDLRARIAAHKMDAHAFLLTVRRAEAESKTGSGPSAAVSIIKYAAAKMNQERTELLVEALGLQGLGWEGEGFTPDEIAALRAMLRAKGNSIEGGTSEVNLNVVAKRVLGLLDHQ</sequence>
<accession>A0A2T9JBA3</accession>
<dbReference type="Gene3D" id="1.10.540.10">
    <property type="entry name" value="Acyl-CoA dehydrogenase/oxidase, N-terminal domain"/>
    <property type="match status" value="1"/>
</dbReference>
<comment type="cofactor">
    <cofactor evidence="1 6">
        <name>FAD</name>
        <dbReference type="ChEBI" id="CHEBI:57692"/>
    </cofactor>
</comment>
<feature type="compositionally biased region" description="Basic and acidic residues" evidence="7">
    <location>
        <begin position="32"/>
        <end position="44"/>
    </location>
</feature>
<evidence type="ECO:0000256" key="2">
    <source>
        <dbReference type="ARBA" id="ARBA00009347"/>
    </source>
</evidence>
<dbReference type="GO" id="GO:0005886">
    <property type="term" value="C:plasma membrane"/>
    <property type="evidence" value="ECO:0007669"/>
    <property type="project" value="TreeGrafter"/>
</dbReference>
<dbReference type="Proteomes" id="UP000244913">
    <property type="component" value="Unassembled WGS sequence"/>
</dbReference>
<evidence type="ECO:0000259" key="9">
    <source>
        <dbReference type="Pfam" id="PF02770"/>
    </source>
</evidence>
<dbReference type="InterPro" id="IPR009075">
    <property type="entry name" value="AcylCo_DH/oxidase_C"/>
</dbReference>
<feature type="domain" description="Acyl-CoA dehydrogenase/oxidase C-terminal" evidence="8">
    <location>
        <begin position="245"/>
        <end position="401"/>
    </location>
</feature>
<evidence type="ECO:0000256" key="6">
    <source>
        <dbReference type="RuleBase" id="RU362125"/>
    </source>
</evidence>
<dbReference type="Pfam" id="PF02771">
    <property type="entry name" value="Acyl-CoA_dh_N"/>
    <property type="match status" value="1"/>
</dbReference>
<dbReference type="Pfam" id="PF00441">
    <property type="entry name" value="Acyl-CoA_dh_1"/>
    <property type="match status" value="1"/>
</dbReference>
<dbReference type="InterPro" id="IPR009100">
    <property type="entry name" value="AcylCoA_DH/oxidase_NM_dom_sf"/>
</dbReference>
<dbReference type="InterPro" id="IPR036250">
    <property type="entry name" value="AcylCo_DH-like_C"/>
</dbReference>
<evidence type="ECO:0000256" key="3">
    <source>
        <dbReference type="ARBA" id="ARBA00022630"/>
    </source>
</evidence>
<dbReference type="InterPro" id="IPR052161">
    <property type="entry name" value="Mycobact_Acyl-CoA_DH"/>
</dbReference>
<evidence type="ECO:0000256" key="7">
    <source>
        <dbReference type="SAM" id="MobiDB-lite"/>
    </source>
</evidence>
<dbReference type="AlphaFoldDB" id="A0A2T9JBA3"/>
<dbReference type="Gene3D" id="1.20.140.10">
    <property type="entry name" value="Butyryl-CoA Dehydrogenase, subunit A, domain 3"/>
    <property type="match status" value="1"/>
</dbReference>
<keyword evidence="3 6" id="KW-0285">Flavoprotein</keyword>
<dbReference type="GO" id="GO:0050660">
    <property type="term" value="F:flavin adenine dinucleotide binding"/>
    <property type="evidence" value="ECO:0007669"/>
    <property type="project" value="InterPro"/>
</dbReference>
<dbReference type="GO" id="GO:0016627">
    <property type="term" value="F:oxidoreductase activity, acting on the CH-CH group of donors"/>
    <property type="evidence" value="ECO:0007669"/>
    <property type="project" value="InterPro"/>
</dbReference>
<keyword evidence="5 6" id="KW-0560">Oxidoreductase</keyword>
<dbReference type="Gene3D" id="2.40.110.10">
    <property type="entry name" value="Butyryl-CoA Dehydrogenase, subunit A, domain 2"/>
    <property type="match status" value="1"/>
</dbReference>
<evidence type="ECO:0000313" key="11">
    <source>
        <dbReference type="EMBL" id="PVM79500.1"/>
    </source>
</evidence>
<dbReference type="EMBL" id="QDKP01000042">
    <property type="protein sequence ID" value="PVM79500.1"/>
    <property type="molecule type" value="Genomic_DNA"/>
</dbReference>
<feature type="region of interest" description="Disordered" evidence="7">
    <location>
        <begin position="24"/>
        <end position="44"/>
    </location>
</feature>
<evidence type="ECO:0000313" key="12">
    <source>
        <dbReference type="Proteomes" id="UP000244913"/>
    </source>
</evidence>
<dbReference type="Pfam" id="PF02770">
    <property type="entry name" value="Acyl-CoA_dh_M"/>
    <property type="match status" value="1"/>
</dbReference>
<gene>
    <name evidence="11" type="ORF">DDF65_14740</name>
</gene>
<evidence type="ECO:0000256" key="5">
    <source>
        <dbReference type="ARBA" id="ARBA00023002"/>
    </source>
</evidence>
<comment type="caution">
    <text evidence="11">The sequence shown here is derived from an EMBL/GenBank/DDBJ whole genome shotgun (WGS) entry which is preliminary data.</text>
</comment>
<feature type="domain" description="Acyl-CoA oxidase/dehydrogenase middle" evidence="9">
    <location>
        <begin position="135"/>
        <end position="233"/>
    </location>
</feature>
<dbReference type="InterPro" id="IPR013786">
    <property type="entry name" value="AcylCoA_DH/ox_N"/>
</dbReference>
<dbReference type="InterPro" id="IPR046373">
    <property type="entry name" value="Acyl-CoA_Oxase/DH_mid-dom_sf"/>
</dbReference>
<dbReference type="RefSeq" id="WP_116568422.1">
    <property type="nucleotide sequence ID" value="NZ_QDKP01000042.1"/>
</dbReference>
<keyword evidence="4 6" id="KW-0274">FAD</keyword>
<dbReference type="InterPro" id="IPR006091">
    <property type="entry name" value="Acyl-CoA_Oxase/DH_mid-dom"/>
</dbReference>
<dbReference type="InterPro" id="IPR037069">
    <property type="entry name" value="AcylCoA_DH/ox_N_sf"/>
</dbReference>
<dbReference type="SUPFAM" id="SSF56645">
    <property type="entry name" value="Acyl-CoA dehydrogenase NM domain-like"/>
    <property type="match status" value="1"/>
</dbReference>
<dbReference type="PANTHER" id="PTHR43292:SF3">
    <property type="entry name" value="ACYL-COA DEHYDROGENASE FADE29"/>
    <property type="match status" value="1"/>
</dbReference>
<dbReference type="FunFam" id="2.40.110.10:FF:000011">
    <property type="entry name" value="Acyl-CoA dehydrogenase FadE34"/>
    <property type="match status" value="1"/>
</dbReference>
<feature type="domain" description="Acyl-CoA dehydrogenase/oxidase N-terminal" evidence="10">
    <location>
        <begin position="9"/>
        <end position="131"/>
    </location>
</feature>
<proteinExistence type="inferred from homology"/>
<protein>
    <submittedName>
        <fullName evidence="11">Acyl-CoA dehydrogenase</fullName>
    </submittedName>
</protein>